<dbReference type="InterPro" id="IPR050353">
    <property type="entry name" value="PyrK_electron_transfer"/>
</dbReference>
<protein>
    <recommendedName>
        <fullName evidence="1">FAD-binding FR-type domain-containing protein</fullName>
    </recommendedName>
</protein>
<gene>
    <name evidence="2" type="ORF">ACFQ1S_37610</name>
</gene>
<evidence type="ECO:0000313" key="2">
    <source>
        <dbReference type="EMBL" id="MFD1050848.1"/>
    </source>
</evidence>
<dbReference type="PROSITE" id="PS51384">
    <property type="entry name" value="FAD_FR"/>
    <property type="match status" value="1"/>
</dbReference>
<comment type="caution">
    <text evidence="2">The sequence shown here is derived from an EMBL/GenBank/DDBJ whole genome shotgun (WGS) entry which is preliminary data.</text>
</comment>
<dbReference type="InterPro" id="IPR017927">
    <property type="entry name" value="FAD-bd_FR_type"/>
</dbReference>
<proteinExistence type="predicted"/>
<organism evidence="2 3">
    <name type="scientific">Kibdelosporangium lantanae</name>
    <dbReference type="NCBI Taxonomy" id="1497396"/>
    <lineage>
        <taxon>Bacteria</taxon>
        <taxon>Bacillati</taxon>
        <taxon>Actinomycetota</taxon>
        <taxon>Actinomycetes</taxon>
        <taxon>Pseudonocardiales</taxon>
        <taxon>Pseudonocardiaceae</taxon>
        <taxon>Kibdelosporangium</taxon>
    </lineage>
</organism>
<evidence type="ECO:0000259" key="1">
    <source>
        <dbReference type="PROSITE" id="PS51384"/>
    </source>
</evidence>
<feature type="non-terminal residue" evidence="2">
    <location>
        <position position="110"/>
    </location>
</feature>
<dbReference type="EMBL" id="JBHTIS010003140">
    <property type="protein sequence ID" value="MFD1050848.1"/>
    <property type="molecule type" value="Genomic_DNA"/>
</dbReference>
<dbReference type="Proteomes" id="UP001597045">
    <property type="component" value="Unassembled WGS sequence"/>
</dbReference>
<feature type="domain" description="FAD-binding FR-type" evidence="1">
    <location>
        <begin position="15"/>
        <end position="110"/>
    </location>
</feature>
<dbReference type="Gene3D" id="2.40.30.10">
    <property type="entry name" value="Translation factors"/>
    <property type="match status" value="1"/>
</dbReference>
<accession>A0ABW3ML48</accession>
<dbReference type="SUPFAM" id="SSF63380">
    <property type="entry name" value="Riboflavin synthase domain-like"/>
    <property type="match status" value="1"/>
</dbReference>
<dbReference type="PANTHER" id="PTHR43513:SF3">
    <property type="entry name" value="DIHYDROOROTATE DEHYDROGENASE B (NAD(+)), ELECTRON TRANSFER SUBUNIT-RELATED"/>
    <property type="match status" value="1"/>
</dbReference>
<dbReference type="PANTHER" id="PTHR43513">
    <property type="entry name" value="DIHYDROOROTATE DEHYDROGENASE B (NAD(+)), ELECTRON TRANSFER SUBUNIT"/>
    <property type="match status" value="1"/>
</dbReference>
<dbReference type="InterPro" id="IPR017938">
    <property type="entry name" value="Riboflavin_synthase-like_b-brl"/>
</dbReference>
<evidence type="ECO:0000313" key="3">
    <source>
        <dbReference type="Proteomes" id="UP001597045"/>
    </source>
</evidence>
<reference evidence="3" key="1">
    <citation type="journal article" date="2019" name="Int. J. Syst. Evol. Microbiol.">
        <title>The Global Catalogue of Microorganisms (GCM) 10K type strain sequencing project: providing services to taxonomists for standard genome sequencing and annotation.</title>
        <authorList>
            <consortium name="The Broad Institute Genomics Platform"/>
            <consortium name="The Broad Institute Genome Sequencing Center for Infectious Disease"/>
            <person name="Wu L."/>
            <person name="Ma J."/>
        </authorList>
    </citation>
    <scope>NUCLEOTIDE SEQUENCE [LARGE SCALE GENOMIC DNA]</scope>
    <source>
        <strain evidence="3">JCM 31486</strain>
    </source>
</reference>
<keyword evidence="3" id="KW-1185">Reference proteome</keyword>
<sequence length="110" mass="11910">MSVQASPARVERDEWVPLRYWVASNRTDTHDTVTLTLRPEDVAIPEFLPGQFTMLYVFGVGEIPVSISGDPADDNGTLVHTVRDVGAVSKALRLARNGMTVGVRGPFGTG</sequence>
<name>A0ABW3ML48_9PSEU</name>